<keyword evidence="3" id="KW-0805">Transcription regulation</keyword>
<evidence type="ECO:0000256" key="2">
    <source>
        <dbReference type="ARBA" id="ARBA00022745"/>
    </source>
</evidence>
<dbReference type="AlphaFoldDB" id="A0AAN8VJN4"/>
<dbReference type="GO" id="GO:0003700">
    <property type="term" value="F:DNA-binding transcription factor activity"/>
    <property type="evidence" value="ECO:0007669"/>
    <property type="project" value="InterPro"/>
</dbReference>
<name>A0AAN8VJN4_9MAGN</name>
<evidence type="ECO:0000256" key="1">
    <source>
        <dbReference type="ARBA" id="ARBA00004123"/>
    </source>
</evidence>
<dbReference type="FunFam" id="3.30.730.10:FF:000001">
    <property type="entry name" value="Ethylene-responsive transcription factor 2"/>
    <property type="match status" value="1"/>
</dbReference>
<comment type="caution">
    <text evidence="9">The sequence shown here is derived from an EMBL/GenBank/DDBJ whole genome shotgun (WGS) entry which is preliminary data.</text>
</comment>
<gene>
    <name evidence="9" type="ORF">RJ641_002749</name>
</gene>
<proteinExistence type="predicted"/>
<evidence type="ECO:0000256" key="6">
    <source>
        <dbReference type="ARBA" id="ARBA00023242"/>
    </source>
</evidence>
<dbReference type="Pfam" id="PF00847">
    <property type="entry name" value="AP2"/>
    <property type="match status" value="1"/>
</dbReference>
<dbReference type="InterPro" id="IPR001471">
    <property type="entry name" value="AP2/ERF_dom"/>
</dbReference>
<evidence type="ECO:0000256" key="5">
    <source>
        <dbReference type="ARBA" id="ARBA00023163"/>
    </source>
</evidence>
<feature type="region of interest" description="Disordered" evidence="7">
    <location>
        <begin position="189"/>
        <end position="220"/>
    </location>
</feature>
<organism evidence="9 10">
    <name type="scientific">Dillenia turbinata</name>
    <dbReference type="NCBI Taxonomy" id="194707"/>
    <lineage>
        <taxon>Eukaryota</taxon>
        <taxon>Viridiplantae</taxon>
        <taxon>Streptophyta</taxon>
        <taxon>Embryophyta</taxon>
        <taxon>Tracheophyta</taxon>
        <taxon>Spermatophyta</taxon>
        <taxon>Magnoliopsida</taxon>
        <taxon>eudicotyledons</taxon>
        <taxon>Gunneridae</taxon>
        <taxon>Pentapetalae</taxon>
        <taxon>Dilleniales</taxon>
        <taxon>Dilleniaceae</taxon>
        <taxon>Dillenia</taxon>
    </lineage>
</organism>
<evidence type="ECO:0000313" key="9">
    <source>
        <dbReference type="EMBL" id="KAK6930956.1"/>
    </source>
</evidence>
<dbReference type="InterPro" id="IPR036955">
    <property type="entry name" value="AP2/ERF_dom_sf"/>
</dbReference>
<dbReference type="PANTHER" id="PTHR31677:SF146">
    <property type="entry name" value="ETHYLENE-RESPONSIVE TRANSCRIPTION FACTOR ESR2"/>
    <property type="match status" value="1"/>
</dbReference>
<evidence type="ECO:0000256" key="7">
    <source>
        <dbReference type="SAM" id="MobiDB-lite"/>
    </source>
</evidence>
<keyword evidence="10" id="KW-1185">Reference proteome</keyword>
<keyword evidence="4" id="KW-0238">DNA-binding</keyword>
<dbReference type="CDD" id="cd00018">
    <property type="entry name" value="AP2"/>
    <property type="match status" value="1"/>
</dbReference>
<comment type="subcellular location">
    <subcellularLocation>
        <location evidence="1">Nucleus</location>
    </subcellularLocation>
</comment>
<sequence>MEEAMRRLDRGFTRVTEPDTKDFGSSEHIKKSTATAKGSQKDSGGGCSAGTMRYRGVRRRPWGRYAAEIRDPQSKERRWLGTFDTAEEAACAYDCAARSMRGVKARTNFVYPPISPPHTHHHALAAPEHLLFHSFNVQKSSQPSIITHELSSRPNTFVVSPSSQPQQQQKNNTLNMFVLRDFINSSSSSSTASSSSSSSKFGAPTTTSQPHPVYEPFHSMANSNSSTKIIVSSTRNSVSTELFKNLPVVEYDQILDGVPTRTSGPVPDSEFIPSEPSDSGLLEEIIQGFLPPKSSSKKLDGFVPHPHVQFGNSSVGSGGVGTAFGLQTPPFCNEVPVNFPAMMPETATLDEAMQYPPDLFRVFGAKLENA</sequence>
<evidence type="ECO:0000313" key="10">
    <source>
        <dbReference type="Proteomes" id="UP001370490"/>
    </source>
</evidence>
<dbReference type="GO" id="GO:0005634">
    <property type="term" value="C:nucleus"/>
    <property type="evidence" value="ECO:0007669"/>
    <property type="project" value="UniProtKB-SubCell"/>
</dbReference>
<dbReference type="PROSITE" id="PS51032">
    <property type="entry name" value="AP2_ERF"/>
    <property type="match status" value="1"/>
</dbReference>
<evidence type="ECO:0000259" key="8">
    <source>
        <dbReference type="PROSITE" id="PS51032"/>
    </source>
</evidence>
<dbReference type="GO" id="GO:0003677">
    <property type="term" value="F:DNA binding"/>
    <property type="evidence" value="ECO:0007669"/>
    <property type="project" value="UniProtKB-KW"/>
</dbReference>
<evidence type="ECO:0000256" key="4">
    <source>
        <dbReference type="ARBA" id="ARBA00023125"/>
    </source>
</evidence>
<feature type="compositionally biased region" description="Polar residues" evidence="7">
    <location>
        <begin position="32"/>
        <end position="42"/>
    </location>
</feature>
<dbReference type="PRINTS" id="PR00367">
    <property type="entry name" value="ETHRSPELEMNT"/>
</dbReference>
<keyword evidence="6" id="KW-0539">Nucleus</keyword>
<dbReference type="Gene3D" id="3.30.730.10">
    <property type="entry name" value="AP2/ERF domain"/>
    <property type="match status" value="1"/>
</dbReference>
<evidence type="ECO:0000256" key="3">
    <source>
        <dbReference type="ARBA" id="ARBA00023015"/>
    </source>
</evidence>
<keyword evidence="2" id="KW-0936">Ethylene signaling pathway</keyword>
<keyword evidence="5" id="KW-0804">Transcription</keyword>
<dbReference type="PANTHER" id="PTHR31677">
    <property type="entry name" value="AP2 DOMAIN CLASS TRANSCRIPTION FACTOR"/>
    <property type="match status" value="1"/>
</dbReference>
<accession>A0AAN8VJN4</accession>
<feature type="region of interest" description="Disordered" evidence="7">
    <location>
        <begin position="1"/>
        <end position="52"/>
    </location>
</feature>
<dbReference type="EMBL" id="JBAMMX010000011">
    <property type="protein sequence ID" value="KAK6930956.1"/>
    <property type="molecule type" value="Genomic_DNA"/>
</dbReference>
<dbReference type="Proteomes" id="UP001370490">
    <property type="component" value="Unassembled WGS sequence"/>
</dbReference>
<feature type="compositionally biased region" description="Basic and acidic residues" evidence="7">
    <location>
        <begin position="1"/>
        <end position="30"/>
    </location>
</feature>
<dbReference type="GO" id="GO:0009873">
    <property type="term" value="P:ethylene-activated signaling pathway"/>
    <property type="evidence" value="ECO:0007669"/>
    <property type="project" value="UniProtKB-KW"/>
</dbReference>
<dbReference type="SMART" id="SM00380">
    <property type="entry name" value="AP2"/>
    <property type="match status" value="1"/>
</dbReference>
<protein>
    <submittedName>
        <fullName evidence="9">AP2/ERF domain</fullName>
    </submittedName>
</protein>
<dbReference type="SUPFAM" id="SSF54171">
    <property type="entry name" value="DNA-binding domain"/>
    <property type="match status" value="1"/>
</dbReference>
<dbReference type="InterPro" id="IPR016177">
    <property type="entry name" value="DNA-bd_dom_sf"/>
</dbReference>
<feature type="compositionally biased region" description="Low complexity" evidence="7">
    <location>
        <begin position="189"/>
        <end position="199"/>
    </location>
</feature>
<feature type="domain" description="AP2/ERF" evidence="8">
    <location>
        <begin position="53"/>
        <end position="110"/>
    </location>
</feature>
<reference evidence="9 10" key="1">
    <citation type="submission" date="2023-12" db="EMBL/GenBank/DDBJ databases">
        <title>A high-quality genome assembly for Dillenia turbinata (Dilleniales).</title>
        <authorList>
            <person name="Chanderbali A."/>
        </authorList>
    </citation>
    <scope>NUCLEOTIDE SEQUENCE [LARGE SCALE GENOMIC DNA]</scope>
    <source>
        <strain evidence="9">LSX21</strain>
        <tissue evidence="9">Leaf</tissue>
    </source>
</reference>